<protein>
    <recommendedName>
        <fullName evidence="3">Beta-galactosidase trimerisation domain-containing protein</fullName>
    </recommendedName>
</protein>
<reference evidence="1 2" key="1">
    <citation type="submission" date="2019-02" db="EMBL/GenBank/DDBJ databases">
        <title>Paenibacillus sp. nov., isolated from surface-sterilized tissue of Thalictrum simplex L.</title>
        <authorList>
            <person name="Tuo L."/>
        </authorList>
    </citation>
    <scope>NUCLEOTIDE SEQUENCE [LARGE SCALE GENOMIC DNA]</scope>
    <source>
        <strain evidence="1 2">N2SHLJ1</strain>
    </source>
</reference>
<dbReference type="Gene3D" id="3.20.20.80">
    <property type="entry name" value="Glycosidases"/>
    <property type="match status" value="1"/>
</dbReference>
<sequence>MNAQSKAWWQKPLRVIQPNLQVRDTERIDPQRLAAQMKDMGANTIVFNVGGIYAWYATQVKYHTVNEFLPASFDLLKEVITACHRENIRFIARFDFSKAEDTVYLQRPQWFVRNTEGEPQIIGAKRPGNWSMLMSTCINSAYRSEAVAIPVLNEVLDRYEIDGIFFNAPNFVACSCEICKRKYKQRYGIELPSEPNNYEPDWASTCLRDNMDAVYGAIKQKNPEVPMILYYNLYRDNLFDRAQTTDMLCTEPQDILSLGHHHIPEFWKPALSIKLGRSLPDRPVPFGIVHSSPGMDWRHTGLPPAEYRFWLSQIPAHGGSIWHSLTGIPDTIGDKRILEVVSSFNKNVEKIESYMEDAAPLSQVALMWTADSAAEGWADGLINNQTPFDVLLTEQATVERLSRYKTLILPEGMSYSESFTENVISFVEQGGHVVAEGALPDNEKLLELLGISGEMLSGESLVASYLRFEGSGNPLQKGLEQTELIAHRGRVVYCRTASDNTEVLATLVPPFSPLESVGAPPERASLPVSHTDLPLAVLNRRGLGTALYLPFSLSHLINEYKLVEHYLFLSNCVEIGYGENKLVEVTPYHGMQLTMFEKDGARLVHLVNGAGRRPLATTVPLYNIELRLLLDEGAEVSGVRRLISEEPLDYTIAGNRLTVTVDRLDVWECLLVEFK</sequence>
<name>A0A4Q9DVA6_9BACL</name>
<dbReference type="InterPro" id="IPR028212">
    <property type="entry name" value="GHL6"/>
</dbReference>
<dbReference type="CDD" id="cd03143">
    <property type="entry name" value="A4_beta-galactosidase_middle_domain"/>
    <property type="match status" value="1"/>
</dbReference>
<dbReference type="SUPFAM" id="SSF52317">
    <property type="entry name" value="Class I glutamine amidotransferase-like"/>
    <property type="match status" value="1"/>
</dbReference>
<dbReference type="SUPFAM" id="SSF51445">
    <property type="entry name" value="(Trans)glycosidases"/>
    <property type="match status" value="1"/>
</dbReference>
<organism evidence="1 2">
    <name type="scientific">Paenibacillus thalictri</name>
    <dbReference type="NCBI Taxonomy" id="2527873"/>
    <lineage>
        <taxon>Bacteria</taxon>
        <taxon>Bacillati</taxon>
        <taxon>Bacillota</taxon>
        <taxon>Bacilli</taxon>
        <taxon>Bacillales</taxon>
        <taxon>Paenibacillaceae</taxon>
        <taxon>Paenibacillus</taxon>
    </lineage>
</organism>
<dbReference type="Gene3D" id="3.40.50.880">
    <property type="match status" value="1"/>
</dbReference>
<dbReference type="RefSeq" id="WP_131013485.1">
    <property type="nucleotide sequence ID" value="NZ_SIRE01000007.1"/>
</dbReference>
<accession>A0A4Q9DVA6</accession>
<dbReference type="Pfam" id="PF14871">
    <property type="entry name" value="GHL6"/>
    <property type="match status" value="1"/>
</dbReference>
<dbReference type="InterPro" id="IPR029062">
    <property type="entry name" value="Class_I_gatase-like"/>
</dbReference>
<comment type="caution">
    <text evidence="1">The sequence shown here is derived from an EMBL/GenBank/DDBJ whole genome shotgun (WGS) entry which is preliminary data.</text>
</comment>
<evidence type="ECO:0000313" key="2">
    <source>
        <dbReference type="Proteomes" id="UP000293142"/>
    </source>
</evidence>
<dbReference type="OrthoDB" id="9780891at2"/>
<proteinExistence type="predicted"/>
<dbReference type="InterPro" id="IPR017853">
    <property type="entry name" value="GH"/>
</dbReference>
<dbReference type="EMBL" id="SIRE01000007">
    <property type="protein sequence ID" value="TBL79538.1"/>
    <property type="molecule type" value="Genomic_DNA"/>
</dbReference>
<keyword evidence="2" id="KW-1185">Reference proteome</keyword>
<dbReference type="Proteomes" id="UP000293142">
    <property type="component" value="Unassembled WGS sequence"/>
</dbReference>
<evidence type="ECO:0000313" key="1">
    <source>
        <dbReference type="EMBL" id="TBL79538.1"/>
    </source>
</evidence>
<gene>
    <name evidence="1" type="ORF">EYB31_11585</name>
</gene>
<dbReference type="AlphaFoldDB" id="A0A4Q9DVA6"/>
<evidence type="ECO:0008006" key="3">
    <source>
        <dbReference type="Google" id="ProtNLM"/>
    </source>
</evidence>